<dbReference type="InterPro" id="IPR003369">
    <property type="entry name" value="TatA/B/E"/>
</dbReference>
<dbReference type="RefSeq" id="WP_157175370.1">
    <property type="nucleotide sequence ID" value="NZ_BMJP01000001.1"/>
</dbReference>
<sequence length="168" mass="18498">MFDIAPTELLLCAVVALVVIGPKDLPKAMRTVGQFVAKVRGIGRHFRSGFDEMVREAELKEMEETWAKENARIMREHPPEEIHDAEYAHGTNVAMQAPAPATMIEAHGAQVHDAPAHDATPDHVMTPLHDTSHGHDVTPVQSASHDGSAAHDLPEHQDDGEQKRMDQK</sequence>
<dbReference type="GO" id="GO:0008320">
    <property type="term" value="F:protein transmembrane transporter activity"/>
    <property type="evidence" value="ECO:0007669"/>
    <property type="project" value="InterPro"/>
</dbReference>
<feature type="compositionally biased region" description="Basic and acidic residues" evidence="9">
    <location>
        <begin position="148"/>
        <end position="168"/>
    </location>
</feature>
<feature type="region of interest" description="Disordered" evidence="9">
    <location>
        <begin position="112"/>
        <end position="168"/>
    </location>
</feature>
<evidence type="ECO:0000256" key="8">
    <source>
        <dbReference type="ARBA" id="ARBA00023136"/>
    </source>
</evidence>
<dbReference type="Proteomes" id="UP000546701">
    <property type="component" value="Unassembled WGS sequence"/>
</dbReference>
<keyword evidence="8" id="KW-0472">Membrane</keyword>
<dbReference type="InterPro" id="IPR018448">
    <property type="entry name" value="TatB"/>
</dbReference>
<evidence type="ECO:0000256" key="1">
    <source>
        <dbReference type="ARBA" id="ARBA00004167"/>
    </source>
</evidence>
<evidence type="ECO:0000256" key="9">
    <source>
        <dbReference type="SAM" id="MobiDB-lite"/>
    </source>
</evidence>
<dbReference type="EMBL" id="JACIJR010000001">
    <property type="protein sequence ID" value="MBB5727600.1"/>
    <property type="molecule type" value="Genomic_DNA"/>
</dbReference>
<dbReference type="GO" id="GO:0043953">
    <property type="term" value="P:protein transport by the Tat complex"/>
    <property type="evidence" value="ECO:0007669"/>
    <property type="project" value="InterPro"/>
</dbReference>
<dbReference type="PANTHER" id="PTHR33162">
    <property type="entry name" value="SEC-INDEPENDENT PROTEIN TRANSLOCASE PROTEIN TATA, CHLOROPLASTIC"/>
    <property type="match status" value="1"/>
</dbReference>
<evidence type="ECO:0000256" key="3">
    <source>
        <dbReference type="ARBA" id="ARBA00022475"/>
    </source>
</evidence>
<keyword evidence="11" id="KW-1185">Reference proteome</keyword>
<keyword evidence="3" id="KW-1003">Cell membrane</keyword>
<dbReference type="Gene3D" id="1.20.5.3310">
    <property type="match status" value="1"/>
</dbReference>
<dbReference type="AlphaFoldDB" id="A0A7W9BPG4"/>
<gene>
    <name evidence="10" type="ORF">FHS99_000056</name>
</gene>
<evidence type="ECO:0000313" key="10">
    <source>
        <dbReference type="EMBL" id="MBB5727600.1"/>
    </source>
</evidence>
<keyword evidence="7" id="KW-0811">Translocation</keyword>
<evidence type="ECO:0000256" key="5">
    <source>
        <dbReference type="ARBA" id="ARBA00022927"/>
    </source>
</evidence>
<name>A0A7W9BPG4_9SPHN</name>
<evidence type="ECO:0000313" key="11">
    <source>
        <dbReference type="Proteomes" id="UP000546701"/>
    </source>
</evidence>
<dbReference type="PRINTS" id="PR01506">
    <property type="entry name" value="TATBPROTEIN"/>
</dbReference>
<dbReference type="GO" id="GO:0016020">
    <property type="term" value="C:membrane"/>
    <property type="evidence" value="ECO:0007669"/>
    <property type="project" value="UniProtKB-SubCell"/>
</dbReference>
<keyword evidence="2" id="KW-0813">Transport</keyword>
<protein>
    <submittedName>
        <fullName evidence="10">Sec-independent protein translocase protein TatB</fullName>
    </submittedName>
</protein>
<reference evidence="10 11" key="1">
    <citation type="submission" date="2020-08" db="EMBL/GenBank/DDBJ databases">
        <title>Genomic Encyclopedia of Type Strains, Phase IV (KMG-IV): sequencing the most valuable type-strain genomes for metagenomic binning, comparative biology and taxonomic classification.</title>
        <authorList>
            <person name="Goeker M."/>
        </authorList>
    </citation>
    <scope>NUCLEOTIDE SEQUENCE [LARGE SCALE GENOMIC DNA]</scope>
    <source>
        <strain evidence="10 11">DSM 103336</strain>
    </source>
</reference>
<dbReference type="OrthoDB" id="7206969at2"/>
<evidence type="ECO:0000256" key="7">
    <source>
        <dbReference type="ARBA" id="ARBA00023010"/>
    </source>
</evidence>
<keyword evidence="4" id="KW-0812">Transmembrane</keyword>
<dbReference type="NCBIfam" id="TIGR01410">
    <property type="entry name" value="tatB"/>
    <property type="match status" value="1"/>
</dbReference>
<comment type="subcellular location">
    <subcellularLocation>
        <location evidence="1">Membrane</location>
        <topology evidence="1">Single-pass membrane protein</topology>
    </subcellularLocation>
</comment>
<accession>A0A7W9BPG4</accession>
<proteinExistence type="predicted"/>
<dbReference type="Pfam" id="PF02416">
    <property type="entry name" value="TatA_B_E"/>
    <property type="match status" value="1"/>
</dbReference>
<evidence type="ECO:0000256" key="4">
    <source>
        <dbReference type="ARBA" id="ARBA00022692"/>
    </source>
</evidence>
<comment type="caution">
    <text evidence="10">The sequence shown here is derived from an EMBL/GenBank/DDBJ whole genome shotgun (WGS) entry which is preliminary data.</text>
</comment>
<evidence type="ECO:0000256" key="2">
    <source>
        <dbReference type="ARBA" id="ARBA00022448"/>
    </source>
</evidence>
<keyword evidence="5" id="KW-0653">Protein transport</keyword>
<organism evidence="10 11">
    <name type="scientific">Sphingomonas prati</name>
    <dbReference type="NCBI Taxonomy" id="1843237"/>
    <lineage>
        <taxon>Bacteria</taxon>
        <taxon>Pseudomonadati</taxon>
        <taxon>Pseudomonadota</taxon>
        <taxon>Alphaproteobacteria</taxon>
        <taxon>Sphingomonadales</taxon>
        <taxon>Sphingomonadaceae</taxon>
        <taxon>Sphingomonas</taxon>
    </lineage>
</organism>
<evidence type="ECO:0000256" key="6">
    <source>
        <dbReference type="ARBA" id="ARBA00022989"/>
    </source>
</evidence>
<keyword evidence="6" id="KW-1133">Transmembrane helix</keyword>
<dbReference type="PANTHER" id="PTHR33162:SF1">
    <property type="entry name" value="SEC-INDEPENDENT PROTEIN TRANSLOCASE PROTEIN TATA, CHLOROPLASTIC"/>
    <property type="match status" value="1"/>
</dbReference>